<protein>
    <recommendedName>
        <fullName evidence="4">Solute-binding protein family 5 domain-containing protein</fullName>
    </recommendedName>
</protein>
<evidence type="ECO:0000256" key="1">
    <source>
        <dbReference type="SAM" id="MobiDB-lite"/>
    </source>
</evidence>
<dbReference type="Gene3D" id="3.10.105.10">
    <property type="entry name" value="Dipeptide-binding Protein, Domain 3"/>
    <property type="match status" value="1"/>
</dbReference>
<evidence type="ECO:0000313" key="2">
    <source>
        <dbReference type="EMBL" id="MCQ8191239.1"/>
    </source>
</evidence>
<comment type="caution">
    <text evidence="2">The sequence shown here is derived from an EMBL/GenBank/DDBJ whole genome shotgun (WGS) entry which is preliminary data.</text>
</comment>
<sequence>MATAGSTWYQKSLESDYAYDPAKARKLLAEAGYPHGFTVTMPDVSSVAPSQQVVMARDPYTRRLMLAAPVPDPERQRARRERRRSLMTTAAE</sequence>
<feature type="region of interest" description="Disordered" evidence="1">
    <location>
        <begin position="70"/>
        <end position="92"/>
    </location>
</feature>
<accession>A0ABT1V1H2</accession>
<name>A0ABT1V1H2_9ACTN</name>
<evidence type="ECO:0000313" key="3">
    <source>
        <dbReference type="Proteomes" id="UP001204746"/>
    </source>
</evidence>
<dbReference type="SUPFAM" id="SSF53850">
    <property type="entry name" value="Periplasmic binding protein-like II"/>
    <property type="match status" value="1"/>
</dbReference>
<dbReference type="RefSeq" id="WP_256652207.1">
    <property type="nucleotide sequence ID" value="NZ_JANIAA010000016.1"/>
</dbReference>
<evidence type="ECO:0008006" key="4">
    <source>
        <dbReference type="Google" id="ProtNLM"/>
    </source>
</evidence>
<dbReference type="EMBL" id="JANIAA010000016">
    <property type="protein sequence ID" value="MCQ8191239.1"/>
    <property type="molecule type" value="Genomic_DNA"/>
</dbReference>
<keyword evidence="3" id="KW-1185">Reference proteome</keyword>
<organism evidence="2 3">
    <name type="scientific">Streptomyces rugosispiralis</name>
    <dbReference type="NCBI Taxonomy" id="2967341"/>
    <lineage>
        <taxon>Bacteria</taxon>
        <taxon>Bacillati</taxon>
        <taxon>Actinomycetota</taxon>
        <taxon>Actinomycetes</taxon>
        <taxon>Kitasatosporales</taxon>
        <taxon>Streptomycetaceae</taxon>
        <taxon>Streptomyces</taxon>
    </lineage>
</organism>
<gene>
    <name evidence="2" type="ORF">NP777_23775</name>
</gene>
<reference evidence="2 3" key="1">
    <citation type="submission" date="2022-07" db="EMBL/GenBank/DDBJ databases">
        <authorList>
            <person name="Phongsopitanun W."/>
            <person name="Tanasupawat S."/>
        </authorList>
    </citation>
    <scope>NUCLEOTIDE SEQUENCE [LARGE SCALE GENOMIC DNA]</scope>
    <source>
        <strain evidence="2 3">RCU-064</strain>
    </source>
</reference>
<dbReference type="Proteomes" id="UP001204746">
    <property type="component" value="Unassembled WGS sequence"/>
</dbReference>
<proteinExistence type="predicted"/>